<dbReference type="InterPro" id="IPR050909">
    <property type="entry name" value="Bact_Autotransporter_VF"/>
</dbReference>
<evidence type="ECO:0000259" key="1">
    <source>
        <dbReference type="SMART" id="SM00912"/>
    </source>
</evidence>
<feature type="domain" description="Filamentous haemagglutinin FhaB/tRNA nuclease CdiA-like TPS" evidence="1">
    <location>
        <begin position="43"/>
        <end position="155"/>
    </location>
</feature>
<dbReference type="PANTHER" id="PTHR12338:SF5">
    <property type="entry name" value="ANTIGEN 43-RELATED"/>
    <property type="match status" value="1"/>
</dbReference>
<gene>
    <name evidence="2" type="ORF">FSB64_00945</name>
</gene>
<dbReference type="InterPro" id="IPR011050">
    <property type="entry name" value="Pectin_lyase_fold/virulence"/>
</dbReference>
<sequence length="762" mass="76908">MSHSKLPWPSRRALRRQHWRGRIWLAVGISLTGLSLTPVAFAAGRLPQGGTYTAGTGTIANQGNALLITQPGSTRGVIDWSSFSIGRHNSVTFDNGTGATLNRVTGGSPSAIFGRLSATGSLYVINPQGIVVGPSGVVSTGGRFVASTLDVCNSAFMSGSSALTLSGGSDASVVNLGSISSSGGDVLLIARHAVINAGTVAAPNGTAELAVGETVLLQDSASSRQVFVQTGSQGTAVNKGWILAAQVSLQAADGNVYALAGSGTRIRATGTASRDGHVWLVADTGGVEQLGKIAAGNADGSGGTVDTQAAQLTFGRHTVVDAGQWNLLTPAFTIDDAAAHALRRSLNDGTSVNVTTTGAKGVTGDLGVASSLNWSGPASLTLAAYHDVSVATGTTIANNGAGNLTLRADASGIDNGGSVGNSGTIDWSKSTGNVSALYDMNGTYTSGTLVGNASWTAPAYSGLVTQITAYKLVDSVADFQAVDNDLTGNYALGKDIEANNAAFTTLGTTPIAISTSFTGQFDGMWHTVSDFSPSFDAIFGDIGQGGVVRDLKVNGHPLANDTGFYDGIGLLAINNHGTVINTFTSGANSCNCFYALLSGLVGTNYGLIARSGSSVTVRTGGAAAGLVSTNYGTIDESYATGSVTGFLTHGGGGGLIAENYNYASSSYGVVTQSFAAGRVISGNGLSVGGICAGCGGLGLDVYWDVQTTGQPSSGGNLPASNGLTTAQMSDPASFVGWDFGPNGAWVVPPGATHPVLRWQVEH</sequence>
<dbReference type="Pfam" id="PF05860">
    <property type="entry name" value="TPS"/>
    <property type="match status" value="1"/>
</dbReference>
<organism evidence="2 3">
    <name type="scientific">Paraburkholderia youngii</name>
    <dbReference type="NCBI Taxonomy" id="2782701"/>
    <lineage>
        <taxon>Bacteria</taxon>
        <taxon>Pseudomonadati</taxon>
        <taxon>Pseudomonadota</taxon>
        <taxon>Betaproteobacteria</taxon>
        <taxon>Burkholderiales</taxon>
        <taxon>Burkholderiaceae</taxon>
        <taxon>Paraburkholderia</taxon>
    </lineage>
</organism>
<protein>
    <submittedName>
        <fullName evidence="2">Filamentous hemagglutinin N-terminal domain-containing protein</fullName>
    </submittedName>
</protein>
<dbReference type="Gene3D" id="2.160.20.110">
    <property type="match status" value="1"/>
</dbReference>
<proteinExistence type="predicted"/>
<comment type="caution">
    <text evidence="2">The sequence shown here is derived from an EMBL/GenBank/DDBJ whole genome shotgun (WGS) entry which is preliminary data.</text>
</comment>
<dbReference type="EMBL" id="VOMC01000001">
    <property type="protein sequence ID" value="NVI02395.1"/>
    <property type="molecule type" value="Genomic_DNA"/>
</dbReference>
<dbReference type="RefSeq" id="WP_176365434.1">
    <property type="nucleotide sequence ID" value="NZ_VOMC01000001.1"/>
</dbReference>
<dbReference type="InterPro" id="IPR012334">
    <property type="entry name" value="Pectin_lyas_fold"/>
</dbReference>
<dbReference type="Gene3D" id="2.160.20.10">
    <property type="entry name" value="Single-stranded right-handed beta-helix, Pectin lyase-like"/>
    <property type="match status" value="1"/>
</dbReference>
<dbReference type="SUPFAM" id="SSF51126">
    <property type="entry name" value="Pectin lyase-like"/>
    <property type="match status" value="1"/>
</dbReference>
<evidence type="ECO:0000313" key="2">
    <source>
        <dbReference type="EMBL" id="NVI02395.1"/>
    </source>
</evidence>
<dbReference type="InterPro" id="IPR008638">
    <property type="entry name" value="FhaB/CdiA-like_TPS"/>
</dbReference>
<name>A0ABX2NDF2_9BURK</name>
<dbReference type="SMART" id="SM00912">
    <property type="entry name" value="Haemagg_act"/>
    <property type="match status" value="1"/>
</dbReference>
<dbReference type="PANTHER" id="PTHR12338">
    <property type="entry name" value="AUTOTRANSPORTER"/>
    <property type="match status" value="1"/>
</dbReference>
<keyword evidence="3" id="KW-1185">Reference proteome</keyword>
<dbReference type="Proteomes" id="UP000821598">
    <property type="component" value="Unassembled WGS sequence"/>
</dbReference>
<dbReference type="NCBIfam" id="TIGR01901">
    <property type="entry name" value="adhes_NPXG"/>
    <property type="match status" value="1"/>
</dbReference>
<evidence type="ECO:0000313" key="3">
    <source>
        <dbReference type="Proteomes" id="UP000821598"/>
    </source>
</evidence>
<accession>A0ABX2NDF2</accession>
<reference evidence="2 3" key="1">
    <citation type="submission" date="2019-08" db="EMBL/GenBank/DDBJ databases">
        <title>Paraburkholderia simonii sp. nov. and P. youngii sp. nov. Brazilian and Mexican Mimosa-associated rhizobia.</title>
        <authorList>
            <person name="Mavima L."/>
            <person name="Beukes C.W."/>
            <person name="Palmer M."/>
            <person name="De Meyer S.E."/>
            <person name="James E.K."/>
            <person name="Maluk M."/>
            <person name="Avontuur J.R."/>
            <person name="Chan W.Y."/>
            <person name="Venter S.N."/>
            <person name="Steenkamp E.T."/>
        </authorList>
    </citation>
    <scope>NUCLEOTIDE SEQUENCE [LARGE SCALE GENOMIC DNA]</scope>
    <source>
        <strain evidence="2 3">JPY454</strain>
    </source>
</reference>